<protein>
    <submittedName>
        <fullName evidence="1">Uncharacterized protein</fullName>
    </submittedName>
</protein>
<dbReference type="EMBL" id="JACIEC010000007">
    <property type="protein sequence ID" value="MBB4145352.1"/>
    <property type="molecule type" value="Genomic_DNA"/>
</dbReference>
<comment type="caution">
    <text evidence="1">The sequence shown here is derived from an EMBL/GenBank/DDBJ whole genome shotgun (WGS) entry which is preliminary data.</text>
</comment>
<gene>
    <name evidence="1" type="ORF">GGQ72_003916</name>
</gene>
<dbReference type="Proteomes" id="UP000519897">
    <property type="component" value="Unassembled WGS sequence"/>
</dbReference>
<name>A0A7W6LJP2_9HYPH</name>
<sequence length="38" mass="3995">MGQRRQTVFVVVLAVVFSDADATGSDPAGRAGWQKAAM</sequence>
<organism evidence="1 2">
    <name type="scientific">Rhizobium rhizoryzae</name>
    <dbReference type="NCBI Taxonomy" id="451876"/>
    <lineage>
        <taxon>Bacteria</taxon>
        <taxon>Pseudomonadati</taxon>
        <taxon>Pseudomonadota</taxon>
        <taxon>Alphaproteobacteria</taxon>
        <taxon>Hyphomicrobiales</taxon>
        <taxon>Rhizobiaceae</taxon>
        <taxon>Rhizobium/Agrobacterium group</taxon>
        <taxon>Rhizobium</taxon>
    </lineage>
</organism>
<reference evidence="1 2" key="1">
    <citation type="submission" date="2020-08" db="EMBL/GenBank/DDBJ databases">
        <title>Genomic Encyclopedia of Type Strains, Phase IV (KMG-IV): sequencing the most valuable type-strain genomes for metagenomic binning, comparative biology and taxonomic classification.</title>
        <authorList>
            <person name="Goeker M."/>
        </authorList>
    </citation>
    <scope>NUCLEOTIDE SEQUENCE [LARGE SCALE GENOMIC DNA]</scope>
    <source>
        <strain evidence="1 2">DSM 29514</strain>
    </source>
</reference>
<evidence type="ECO:0000313" key="2">
    <source>
        <dbReference type="Proteomes" id="UP000519897"/>
    </source>
</evidence>
<dbReference type="AlphaFoldDB" id="A0A7W6LJP2"/>
<keyword evidence="2" id="KW-1185">Reference proteome</keyword>
<evidence type="ECO:0000313" key="1">
    <source>
        <dbReference type="EMBL" id="MBB4145352.1"/>
    </source>
</evidence>
<proteinExistence type="predicted"/>
<accession>A0A7W6LJP2</accession>